<protein>
    <recommendedName>
        <fullName evidence="3">Family with sequence similarity 180 member B</fullName>
    </recommendedName>
</protein>
<sequence length="171" mass="19448">MPLNVTIKPCSYIIFTTLIVLAVLRSRIGLASISTKAVSRLQSSGLLLGGVELDQDNNIVLLDEEMASMRQGRAFLSLINDNVPRSLSSMEQMADALEGQRSRPMMERQFENVVLSMVYTAHQAWHEKRKERQEAWGEVLLNLEFWTKRWVRGPQNSVRSKGLWGKTSSLR</sequence>
<name>A0A3Q2WYH9_HAPBU</name>
<evidence type="ECO:0000313" key="1">
    <source>
        <dbReference type="Ensembl" id="ENSHBUP00000032144.1"/>
    </source>
</evidence>
<keyword evidence="2" id="KW-1185">Reference proteome</keyword>
<dbReference type="Proteomes" id="UP000264840">
    <property type="component" value="Unplaced"/>
</dbReference>
<reference evidence="1" key="2">
    <citation type="submission" date="2025-09" db="UniProtKB">
        <authorList>
            <consortium name="Ensembl"/>
        </authorList>
    </citation>
    <scope>IDENTIFICATION</scope>
</reference>
<evidence type="ECO:0008006" key="3">
    <source>
        <dbReference type="Google" id="ProtNLM"/>
    </source>
</evidence>
<accession>A0A3Q2WYH9</accession>
<organism evidence="1 2">
    <name type="scientific">Haplochromis burtoni</name>
    <name type="common">Burton's mouthbrooder</name>
    <name type="synonym">Chromis burtoni</name>
    <dbReference type="NCBI Taxonomy" id="8153"/>
    <lineage>
        <taxon>Eukaryota</taxon>
        <taxon>Metazoa</taxon>
        <taxon>Chordata</taxon>
        <taxon>Craniata</taxon>
        <taxon>Vertebrata</taxon>
        <taxon>Euteleostomi</taxon>
        <taxon>Actinopterygii</taxon>
        <taxon>Neopterygii</taxon>
        <taxon>Teleostei</taxon>
        <taxon>Neoteleostei</taxon>
        <taxon>Acanthomorphata</taxon>
        <taxon>Ovalentaria</taxon>
        <taxon>Cichlomorphae</taxon>
        <taxon>Cichliformes</taxon>
        <taxon>Cichlidae</taxon>
        <taxon>African cichlids</taxon>
        <taxon>Pseudocrenilabrinae</taxon>
        <taxon>Haplochromini</taxon>
        <taxon>Haplochromis</taxon>
    </lineage>
</organism>
<reference evidence="1" key="1">
    <citation type="submission" date="2025-08" db="UniProtKB">
        <authorList>
            <consortium name="Ensembl"/>
        </authorList>
    </citation>
    <scope>IDENTIFICATION</scope>
</reference>
<dbReference type="AlphaFoldDB" id="A0A3Q2WYH9"/>
<dbReference type="GeneTree" id="ENSGT00990000203778"/>
<dbReference type="InterPro" id="IPR029170">
    <property type="entry name" value="FAM180"/>
</dbReference>
<dbReference type="Ensembl" id="ENSHBUT00000024805.1">
    <property type="protein sequence ID" value="ENSHBUP00000032144.1"/>
    <property type="gene ID" value="ENSHBUG00000018262.1"/>
</dbReference>
<dbReference type="PANTHER" id="PTHR34034:SF2">
    <property type="entry name" value="PROTEIN FAM180A"/>
    <property type="match status" value="1"/>
</dbReference>
<evidence type="ECO:0000313" key="2">
    <source>
        <dbReference type="Proteomes" id="UP000264840"/>
    </source>
</evidence>
<dbReference type="Pfam" id="PF15173">
    <property type="entry name" value="FAM180"/>
    <property type="match status" value="1"/>
</dbReference>
<proteinExistence type="predicted"/>
<dbReference type="OMA" id="YTAHQAW"/>
<dbReference type="PANTHER" id="PTHR34034">
    <property type="entry name" value="PROTEIN FAM180A-RELATED"/>
    <property type="match status" value="1"/>
</dbReference>